<protein>
    <submittedName>
        <fullName evidence="2">Uncharacterized protein</fullName>
    </submittedName>
</protein>
<dbReference type="AlphaFoldDB" id="A0A0A0K4E3"/>
<dbReference type="Proteomes" id="UP000030013">
    <property type="component" value="Unassembled WGS sequence"/>
</dbReference>
<evidence type="ECO:0000313" key="3">
    <source>
        <dbReference type="Proteomes" id="UP000030013"/>
    </source>
</evidence>
<dbReference type="EMBL" id="AVPL01000003">
    <property type="protein sequence ID" value="KGN42691.1"/>
    <property type="molecule type" value="Genomic_DNA"/>
</dbReference>
<organism evidence="2 3">
    <name type="scientific">Knoellia aerolata DSM 18566</name>
    <dbReference type="NCBI Taxonomy" id="1385519"/>
    <lineage>
        <taxon>Bacteria</taxon>
        <taxon>Bacillati</taxon>
        <taxon>Actinomycetota</taxon>
        <taxon>Actinomycetes</taxon>
        <taxon>Micrococcales</taxon>
        <taxon>Intrasporangiaceae</taxon>
        <taxon>Knoellia</taxon>
    </lineage>
</organism>
<evidence type="ECO:0000256" key="1">
    <source>
        <dbReference type="SAM" id="MobiDB-lite"/>
    </source>
</evidence>
<accession>A0A0A0K4E3</accession>
<proteinExistence type="predicted"/>
<reference evidence="2 3" key="1">
    <citation type="submission" date="2013-08" db="EMBL/GenBank/DDBJ databases">
        <title>The genome sequence of Knoellia aerolata.</title>
        <authorList>
            <person name="Zhu W."/>
            <person name="Wang G."/>
        </authorList>
    </citation>
    <scope>NUCLEOTIDE SEQUENCE [LARGE SCALE GENOMIC DNA]</scope>
    <source>
        <strain evidence="2 3">DSM 18566</strain>
    </source>
</reference>
<evidence type="ECO:0000313" key="2">
    <source>
        <dbReference type="EMBL" id="KGN42691.1"/>
    </source>
</evidence>
<name>A0A0A0K4E3_9MICO</name>
<gene>
    <name evidence="2" type="ORF">N801_13685</name>
</gene>
<feature type="region of interest" description="Disordered" evidence="1">
    <location>
        <begin position="15"/>
        <end position="39"/>
    </location>
</feature>
<keyword evidence="3" id="KW-1185">Reference proteome</keyword>
<sequence length="39" mass="3957">MGVLSIGWLPCALRSKDGSRQPKHPGLASPASLGLVANA</sequence>
<comment type="caution">
    <text evidence="2">The sequence shown here is derived from an EMBL/GenBank/DDBJ whole genome shotgun (WGS) entry which is preliminary data.</text>
</comment>